<gene>
    <name evidence="5" type="primary">coaE</name>
    <name evidence="7" type="ORF">CRV09_02020</name>
</gene>
<dbReference type="PROSITE" id="PS51219">
    <property type="entry name" value="DPCK"/>
    <property type="match status" value="1"/>
</dbReference>
<feature type="binding site" evidence="5">
    <location>
        <begin position="15"/>
        <end position="20"/>
    </location>
    <ligand>
        <name>ATP</name>
        <dbReference type="ChEBI" id="CHEBI:30616"/>
    </ligand>
</feature>
<dbReference type="PANTHER" id="PTHR10695:SF46">
    <property type="entry name" value="BIFUNCTIONAL COENZYME A SYNTHASE-RELATED"/>
    <property type="match status" value="1"/>
</dbReference>
<dbReference type="EMBL" id="PDKR01000002">
    <property type="protein sequence ID" value="PPI88656.1"/>
    <property type="molecule type" value="Genomic_DNA"/>
</dbReference>
<dbReference type="InterPro" id="IPR001977">
    <property type="entry name" value="Depp_CoAkinase"/>
</dbReference>
<comment type="catalytic activity">
    <reaction evidence="5">
        <text>3'-dephospho-CoA + ATP = ADP + CoA + H(+)</text>
        <dbReference type="Rhea" id="RHEA:18245"/>
        <dbReference type="ChEBI" id="CHEBI:15378"/>
        <dbReference type="ChEBI" id="CHEBI:30616"/>
        <dbReference type="ChEBI" id="CHEBI:57287"/>
        <dbReference type="ChEBI" id="CHEBI:57328"/>
        <dbReference type="ChEBI" id="CHEBI:456216"/>
        <dbReference type="EC" id="2.7.1.24"/>
    </reaction>
</comment>
<dbReference type="PANTHER" id="PTHR10695">
    <property type="entry name" value="DEPHOSPHO-COA KINASE-RELATED"/>
    <property type="match status" value="1"/>
</dbReference>
<dbReference type="UniPathway" id="UPA00241">
    <property type="reaction ID" value="UER00356"/>
</dbReference>
<keyword evidence="5 7" id="KW-0418">Kinase</keyword>
<comment type="similarity">
    <text evidence="1 5">Belongs to the CoaE family.</text>
</comment>
<dbReference type="GO" id="GO:0015937">
    <property type="term" value="P:coenzyme A biosynthetic process"/>
    <property type="evidence" value="ECO:0007669"/>
    <property type="project" value="UniProtKB-UniRule"/>
</dbReference>
<comment type="caution">
    <text evidence="7">The sequence shown here is derived from an EMBL/GenBank/DDBJ whole genome shotgun (WGS) entry which is preliminary data.</text>
</comment>
<organism evidence="7 8">
    <name type="scientific">Candidatus Pantoea edessiphila</name>
    <dbReference type="NCBI Taxonomy" id="2044610"/>
    <lineage>
        <taxon>Bacteria</taxon>
        <taxon>Pseudomonadati</taxon>
        <taxon>Pseudomonadota</taxon>
        <taxon>Gammaproteobacteria</taxon>
        <taxon>Enterobacterales</taxon>
        <taxon>Erwiniaceae</taxon>
        <taxon>Pantoea</taxon>
    </lineage>
</organism>
<proteinExistence type="inferred from homology"/>
<evidence type="ECO:0000313" key="7">
    <source>
        <dbReference type="EMBL" id="PPI88656.1"/>
    </source>
</evidence>
<dbReference type="HAMAP" id="MF_00376">
    <property type="entry name" value="Dephospho_CoA_kinase"/>
    <property type="match status" value="1"/>
</dbReference>
<keyword evidence="5" id="KW-0963">Cytoplasm</keyword>
<protein>
    <recommendedName>
        <fullName evidence="5 6">Dephospho-CoA kinase</fullName>
        <ecNumber evidence="5 6">2.7.1.24</ecNumber>
    </recommendedName>
    <alternativeName>
        <fullName evidence="5">Dephosphocoenzyme A kinase</fullName>
    </alternativeName>
</protein>
<dbReference type="NCBIfam" id="TIGR00152">
    <property type="entry name" value="dephospho-CoA kinase"/>
    <property type="match status" value="1"/>
</dbReference>
<comment type="subcellular location">
    <subcellularLocation>
        <location evidence="5">Cytoplasm</location>
    </subcellularLocation>
</comment>
<keyword evidence="2 5" id="KW-0547">Nucleotide-binding</keyword>
<dbReference type="GO" id="GO:0004140">
    <property type="term" value="F:dephospho-CoA kinase activity"/>
    <property type="evidence" value="ECO:0007669"/>
    <property type="project" value="UniProtKB-UniRule"/>
</dbReference>
<comment type="function">
    <text evidence="5">Catalyzes the phosphorylation of the 3'-hydroxyl group of dephosphocoenzyme A to form coenzyme A.</text>
</comment>
<evidence type="ECO:0000256" key="6">
    <source>
        <dbReference type="NCBIfam" id="TIGR00152"/>
    </source>
</evidence>
<evidence type="ECO:0000256" key="2">
    <source>
        <dbReference type="ARBA" id="ARBA00022741"/>
    </source>
</evidence>
<dbReference type="InterPro" id="IPR027417">
    <property type="entry name" value="P-loop_NTPase"/>
</dbReference>
<evidence type="ECO:0000313" key="8">
    <source>
        <dbReference type="Proteomes" id="UP000295937"/>
    </source>
</evidence>
<dbReference type="AlphaFoldDB" id="A0A2P5T264"/>
<keyword evidence="4 5" id="KW-0173">Coenzyme A biosynthesis</keyword>
<accession>A0A2P5T264</accession>
<dbReference type="Pfam" id="PF01121">
    <property type="entry name" value="CoaE"/>
    <property type="match status" value="1"/>
</dbReference>
<dbReference type="EC" id="2.7.1.24" evidence="5 6"/>
<keyword evidence="3 5" id="KW-0067">ATP-binding</keyword>
<dbReference type="OrthoDB" id="9812943at2"/>
<evidence type="ECO:0000256" key="4">
    <source>
        <dbReference type="ARBA" id="ARBA00022993"/>
    </source>
</evidence>
<sequence length="205" mass="23542">MNNAPYVVALTGGIGSGKTTIASIFAKFNINIIDSDLIARKIVQPGSYTLKTIINRYGNSILTKKGCLFRSRLREIIFQNDNERNWLNKILHPIIEEKTKNLTIISKSPYVLWVVPLLIENKLQYQADRILVVNINKSIQFERVRTRDNVSITHIEKIISIQASEEQRITFADDIINNIGTLENTFLQVAKLHQFYLKLAKMKQE</sequence>
<dbReference type="GO" id="GO:0005524">
    <property type="term" value="F:ATP binding"/>
    <property type="evidence" value="ECO:0007669"/>
    <property type="project" value="UniProtKB-UniRule"/>
</dbReference>
<dbReference type="CDD" id="cd02022">
    <property type="entry name" value="DPCK"/>
    <property type="match status" value="1"/>
</dbReference>
<dbReference type="Proteomes" id="UP000295937">
    <property type="component" value="Unassembled WGS sequence"/>
</dbReference>
<evidence type="ECO:0000256" key="3">
    <source>
        <dbReference type="ARBA" id="ARBA00022840"/>
    </source>
</evidence>
<dbReference type="GO" id="GO:0005737">
    <property type="term" value="C:cytoplasm"/>
    <property type="evidence" value="ECO:0007669"/>
    <property type="project" value="UniProtKB-SubCell"/>
</dbReference>
<evidence type="ECO:0000256" key="1">
    <source>
        <dbReference type="ARBA" id="ARBA00009018"/>
    </source>
</evidence>
<keyword evidence="5" id="KW-0808">Transferase</keyword>
<comment type="pathway">
    <text evidence="5">Cofactor biosynthesis; coenzyme A biosynthesis; CoA from (R)-pantothenate: step 5/5.</text>
</comment>
<name>A0A2P5T264_9GAMM</name>
<dbReference type="SUPFAM" id="SSF52540">
    <property type="entry name" value="P-loop containing nucleoside triphosphate hydrolases"/>
    <property type="match status" value="1"/>
</dbReference>
<dbReference type="Gene3D" id="3.40.50.300">
    <property type="entry name" value="P-loop containing nucleotide triphosphate hydrolases"/>
    <property type="match status" value="1"/>
</dbReference>
<dbReference type="RefSeq" id="WP_136132494.1">
    <property type="nucleotide sequence ID" value="NZ_PDKR01000002.1"/>
</dbReference>
<reference evidence="7 8" key="1">
    <citation type="journal article" date="2018" name="Genome Biol. Evol.">
        <title>Cladogenesis and Genomic Streamlining in Extracellular Endosymbionts of Tropical Stink Bugs.</title>
        <authorList>
            <person name="Otero-Bravo A."/>
            <person name="Goffredi S."/>
            <person name="Sabree Z.L."/>
        </authorList>
    </citation>
    <scope>NUCLEOTIDE SEQUENCE [LARGE SCALE GENOMIC DNA]</scope>
    <source>
        <strain evidence="7 8">SoEO</strain>
    </source>
</reference>
<evidence type="ECO:0000256" key="5">
    <source>
        <dbReference type="HAMAP-Rule" id="MF_00376"/>
    </source>
</evidence>